<protein>
    <submittedName>
        <fullName evidence="1">Uncharacterized protein</fullName>
    </submittedName>
</protein>
<reference evidence="2" key="1">
    <citation type="submission" date="2016-05" db="EMBL/GenBank/DDBJ databases">
        <title>Comparative genomics of biotechnologically important yeasts.</title>
        <authorList>
            <consortium name="DOE Joint Genome Institute"/>
            <person name="Riley R."/>
            <person name="Haridas S."/>
            <person name="Wolfe K.H."/>
            <person name="Lopes M.R."/>
            <person name="Hittinger C.T."/>
            <person name="Goker M."/>
            <person name="Salamov A."/>
            <person name="Wisecaver J."/>
            <person name="Long T.M."/>
            <person name="Aerts A.L."/>
            <person name="Barry K."/>
            <person name="Choi C."/>
            <person name="Clum A."/>
            <person name="Coughlan A.Y."/>
            <person name="Deshpande S."/>
            <person name="Douglass A.P."/>
            <person name="Hanson S.J."/>
            <person name="Klenk H.-P."/>
            <person name="Labutti K."/>
            <person name="Lapidus A."/>
            <person name="Lindquist E."/>
            <person name="Lipzen A."/>
            <person name="Meier-Kolthoff J.P."/>
            <person name="Ohm R.A."/>
            <person name="Otillar R.P."/>
            <person name="Pangilinan J."/>
            <person name="Peng Y."/>
            <person name="Rokas A."/>
            <person name="Rosa C.A."/>
            <person name="Scheuner C."/>
            <person name="Sibirny A.A."/>
            <person name="Slot J.C."/>
            <person name="Stielow J.B."/>
            <person name="Sun H."/>
            <person name="Kurtzman C.P."/>
            <person name="Blackwell M."/>
            <person name="Grigoriev I.V."/>
            <person name="Jeffries T.W."/>
        </authorList>
    </citation>
    <scope>NUCLEOTIDE SEQUENCE [LARGE SCALE GENOMIC DNA]</scope>
    <source>
        <strain evidence="2">NRRL Y-17324</strain>
    </source>
</reference>
<gene>
    <name evidence="1" type="ORF">CANTADRAFT_187220</name>
</gene>
<name>A0A1E4SNL1_9ASCO</name>
<organism evidence="1 2">
    <name type="scientific">Suhomyces tanzawaensis NRRL Y-17324</name>
    <dbReference type="NCBI Taxonomy" id="984487"/>
    <lineage>
        <taxon>Eukaryota</taxon>
        <taxon>Fungi</taxon>
        <taxon>Dikarya</taxon>
        <taxon>Ascomycota</taxon>
        <taxon>Saccharomycotina</taxon>
        <taxon>Pichiomycetes</taxon>
        <taxon>Debaryomycetaceae</taxon>
        <taxon>Suhomyces</taxon>
    </lineage>
</organism>
<evidence type="ECO:0000313" key="1">
    <source>
        <dbReference type="EMBL" id="ODV81007.1"/>
    </source>
</evidence>
<dbReference type="Proteomes" id="UP000094285">
    <property type="component" value="Unassembled WGS sequence"/>
</dbReference>
<dbReference type="RefSeq" id="XP_020066129.1">
    <property type="nucleotide sequence ID" value="XM_020206375.1"/>
</dbReference>
<keyword evidence="2" id="KW-1185">Reference proteome</keyword>
<dbReference type="GeneID" id="30980512"/>
<dbReference type="EMBL" id="KV453910">
    <property type="protein sequence ID" value="ODV81007.1"/>
    <property type="molecule type" value="Genomic_DNA"/>
</dbReference>
<proteinExistence type="predicted"/>
<dbReference type="AlphaFoldDB" id="A0A1E4SNL1"/>
<evidence type="ECO:0000313" key="2">
    <source>
        <dbReference type="Proteomes" id="UP000094285"/>
    </source>
</evidence>
<accession>A0A1E4SNL1</accession>
<sequence length="92" mass="10307">MNRNGQITIPLYIVCPTQWHLEDYVSARNTIARVDEWICSWRDICPRAQCYRSLVGRGPRSHDGAKLPINSGCLELLSWGAAQCVSVVLSCS</sequence>